<accession>A0A4R6YYE3</accession>
<dbReference type="OrthoDB" id="9779889at2"/>
<dbReference type="Gene3D" id="1.10.287.110">
    <property type="entry name" value="DnaJ domain"/>
    <property type="match status" value="1"/>
</dbReference>
<reference evidence="3 4" key="1">
    <citation type="submission" date="2019-03" db="EMBL/GenBank/DDBJ databases">
        <title>Genomic Encyclopedia of Type Strains, Phase IV (KMG-IV): sequencing the most valuable type-strain genomes for metagenomic binning, comparative biology and taxonomic classification.</title>
        <authorList>
            <person name="Goeker M."/>
        </authorList>
    </citation>
    <scope>NUCLEOTIDE SEQUENCE [LARGE SCALE GENOMIC DNA]</scope>
    <source>
        <strain evidence="3 4">DSM 21667</strain>
    </source>
</reference>
<dbReference type="PANTHER" id="PTHR43096">
    <property type="entry name" value="DNAJ HOMOLOG 1, MITOCHONDRIAL-RELATED"/>
    <property type="match status" value="1"/>
</dbReference>
<dbReference type="GO" id="GO:0005737">
    <property type="term" value="C:cytoplasm"/>
    <property type="evidence" value="ECO:0007669"/>
    <property type="project" value="TreeGrafter"/>
</dbReference>
<dbReference type="SUPFAM" id="SSF46565">
    <property type="entry name" value="Chaperone J-domain"/>
    <property type="match status" value="1"/>
</dbReference>
<gene>
    <name evidence="3" type="ORF">DFR29_106182</name>
</gene>
<name>A0A4R6YYE3_9GAMM</name>
<dbReference type="EMBL" id="SNZH01000006">
    <property type="protein sequence ID" value="TDR44035.1"/>
    <property type="molecule type" value="Genomic_DNA"/>
</dbReference>
<dbReference type="InterPro" id="IPR018253">
    <property type="entry name" value="DnaJ_domain_CS"/>
</dbReference>
<dbReference type="CDD" id="cd10747">
    <property type="entry name" value="DnaJ_C"/>
    <property type="match status" value="1"/>
</dbReference>
<dbReference type="Proteomes" id="UP000295293">
    <property type="component" value="Unassembled WGS sequence"/>
</dbReference>
<dbReference type="Gene3D" id="2.60.260.20">
    <property type="entry name" value="Urease metallochaperone UreE, N-terminal domain"/>
    <property type="match status" value="2"/>
</dbReference>
<dbReference type="SUPFAM" id="SSF49493">
    <property type="entry name" value="HSP40/DnaJ peptide-binding domain"/>
    <property type="match status" value="2"/>
</dbReference>
<dbReference type="PANTHER" id="PTHR43096:SF52">
    <property type="entry name" value="DNAJ HOMOLOG 1, MITOCHONDRIAL-RELATED"/>
    <property type="match status" value="1"/>
</dbReference>
<dbReference type="SMART" id="SM00271">
    <property type="entry name" value="DnaJ"/>
    <property type="match status" value="1"/>
</dbReference>
<evidence type="ECO:0000313" key="4">
    <source>
        <dbReference type="Proteomes" id="UP000295293"/>
    </source>
</evidence>
<dbReference type="FunFam" id="2.60.260.20:FF:000013">
    <property type="entry name" value="DnaJ subfamily B member 11"/>
    <property type="match status" value="1"/>
</dbReference>
<organism evidence="3 4">
    <name type="scientific">Tahibacter aquaticus</name>
    <dbReference type="NCBI Taxonomy" id="520092"/>
    <lineage>
        <taxon>Bacteria</taxon>
        <taxon>Pseudomonadati</taxon>
        <taxon>Pseudomonadota</taxon>
        <taxon>Gammaproteobacteria</taxon>
        <taxon>Lysobacterales</taxon>
        <taxon>Rhodanobacteraceae</taxon>
        <taxon>Tahibacter</taxon>
    </lineage>
</organism>
<dbReference type="Pfam" id="PF01556">
    <property type="entry name" value="DnaJ_C"/>
    <property type="match status" value="1"/>
</dbReference>
<keyword evidence="3" id="KW-0238">DNA-binding</keyword>
<dbReference type="GO" id="GO:0051082">
    <property type="term" value="F:unfolded protein binding"/>
    <property type="evidence" value="ECO:0007669"/>
    <property type="project" value="InterPro"/>
</dbReference>
<dbReference type="PRINTS" id="PR00625">
    <property type="entry name" value="JDOMAIN"/>
</dbReference>
<keyword evidence="1" id="KW-0143">Chaperone</keyword>
<dbReference type="PROSITE" id="PS00636">
    <property type="entry name" value="DNAJ_1"/>
    <property type="match status" value="1"/>
</dbReference>
<dbReference type="Pfam" id="PF00226">
    <property type="entry name" value="DnaJ"/>
    <property type="match status" value="1"/>
</dbReference>
<dbReference type="InterPro" id="IPR036869">
    <property type="entry name" value="J_dom_sf"/>
</dbReference>
<dbReference type="GO" id="GO:0003677">
    <property type="term" value="F:DNA binding"/>
    <property type="evidence" value="ECO:0007669"/>
    <property type="project" value="UniProtKB-KW"/>
</dbReference>
<evidence type="ECO:0000259" key="2">
    <source>
        <dbReference type="PROSITE" id="PS50076"/>
    </source>
</evidence>
<dbReference type="RefSeq" id="WP_133818777.1">
    <property type="nucleotide sequence ID" value="NZ_SNZH01000006.1"/>
</dbReference>
<protein>
    <submittedName>
        <fullName evidence="3">Curved DNA-binding protein</fullName>
    </submittedName>
</protein>
<dbReference type="InterPro" id="IPR008971">
    <property type="entry name" value="HSP40/DnaJ_pept-bd"/>
</dbReference>
<dbReference type="InterPro" id="IPR001623">
    <property type="entry name" value="DnaJ_domain"/>
</dbReference>
<dbReference type="GO" id="GO:0042026">
    <property type="term" value="P:protein refolding"/>
    <property type="evidence" value="ECO:0007669"/>
    <property type="project" value="TreeGrafter"/>
</dbReference>
<evidence type="ECO:0000313" key="3">
    <source>
        <dbReference type="EMBL" id="TDR44035.1"/>
    </source>
</evidence>
<dbReference type="AlphaFoldDB" id="A0A4R6YYE3"/>
<sequence>MQFKDYYDTLGVKPEASEAELKSAFRKLARKYHPDVSKEAGAEDKFKAVNEAYEALRDPEKRREYDALRARGYKPGDEFQPTPDFGGFGGFNSGGGGGNSEGFSDFFESLFGRSGARANTGPRRGQDLRAHAAIDLETAFTGGTQRLELNGERLDVTIPAGILPGQTIRLRGKGHPGRAGAAAGDVLLEIQLRPHPRFQLDGRDVTVKLPITPWDAALGATLKVPTLAGEVDLKIPAGSDTGRKMRLKGRGMPGSETGDQYVVLDVRVPAAQSDEQRAAYEQLREAFGG</sequence>
<evidence type="ECO:0000256" key="1">
    <source>
        <dbReference type="ARBA" id="ARBA00023186"/>
    </source>
</evidence>
<keyword evidence="4" id="KW-1185">Reference proteome</keyword>
<dbReference type="PROSITE" id="PS50076">
    <property type="entry name" value="DNAJ_2"/>
    <property type="match status" value="1"/>
</dbReference>
<proteinExistence type="predicted"/>
<comment type="caution">
    <text evidence="3">The sequence shown here is derived from an EMBL/GenBank/DDBJ whole genome shotgun (WGS) entry which is preliminary data.</text>
</comment>
<dbReference type="CDD" id="cd06257">
    <property type="entry name" value="DnaJ"/>
    <property type="match status" value="1"/>
</dbReference>
<dbReference type="InterPro" id="IPR002939">
    <property type="entry name" value="DnaJ_C"/>
</dbReference>
<feature type="domain" description="J" evidence="2">
    <location>
        <begin position="5"/>
        <end position="69"/>
    </location>
</feature>